<name>A0A1W1BAB9_9ZZZZ</name>
<reference evidence="1" key="1">
    <citation type="submission" date="2016-10" db="EMBL/GenBank/DDBJ databases">
        <authorList>
            <person name="de Groot N.N."/>
        </authorList>
    </citation>
    <scope>NUCLEOTIDE SEQUENCE</scope>
</reference>
<organism evidence="1">
    <name type="scientific">hydrothermal vent metagenome</name>
    <dbReference type="NCBI Taxonomy" id="652676"/>
    <lineage>
        <taxon>unclassified sequences</taxon>
        <taxon>metagenomes</taxon>
        <taxon>ecological metagenomes</taxon>
    </lineage>
</organism>
<protein>
    <submittedName>
        <fullName evidence="1">Uncharacterized protein</fullName>
    </submittedName>
</protein>
<gene>
    <name evidence="1" type="ORF">MNB_SV-9-1288</name>
</gene>
<dbReference type="EMBL" id="FPHG01000001">
    <property type="protein sequence ID" value="SFV50496.1"/>
    <property type="molecule type" value="Genomic_DNA"/>
</dbReference>
<dbReference type="AlphaFoldDB" id="A0A1W1BAB9"/>
<accession>A0A1W1BAB9</accession>
<sequence>MNDALDMANSTFSGTLKYVNVSIKNGGGSYLAFDNNGDHSTDGAILIKDVNITSANVK</sequence>
<evidence type="ECO:0000313" key="1">
    <source>
        <dbReference type="EMBL" id="SFV50496.1"/>
    </source>
</evidence>
<proteinExistence type="predicted"/>